<protein>
    <submittedName>
        <fullName evidence="1">Uncharacterized protein</fullName>
    </submittedName>
</protein>
<accession>A0AA88A1J7</accession>
<name>A0AA88A1J7_FICCA</name>
<evidence type="ECO:0000313" key="1">
    <source>
        <dbReference type="EMBL" id="GMN44567.1"/>
    </source>
</evidence>
<gene>
    <name evidence="1" type="ORF">TIFTF001_013777</name>
</gene>
<dbReference type="EMBL" id="BTGU01000018">
    <property type="protein sequence ID" value="GMN44567.1"/>
    <property type="molecule type" value="Genomic_DNA"/>
</dbReference>
<dbReference type="AlphaFoldDB" id="A0AA88A1J7"/>
<comment type="caution">
    <text evidence="1">The sequence shown here is derived from an EMBL/GenBank/DDBJ whole genome shotgun (WGS) entry which is preliminary data.</text>
</comment>
<sequence length="78" mass="8727">MVFQAGRNSSSNATFMELKPFKQTGGVKGRAVLRGLIIKMHNIVVKVDDWVDNGDGESGRSGYSNLENQKLIWEQRES</sequence>
<reference evidence="1" key="1">
    <citation type="submission" date="2023-07" db="EMBL/GenBank/DDBJ databases">
        <title>draft genome sequence of fig (Ficus carica).</title>
        <authorList>
            <person name="Takahashi T."/>
            <person name="Nishimura K."/>
        </authorList>
    </citation>
    <scope>NUCLEOTIDE SEQUENCE</scope>
</reference>
<evidence type="ECO:0000313" key="2">
    <source>
        <dbReference type="Proteomes" id="UP001187192"/>
    </source>
</evidence>
<proteinExistence type="predicted"/>
<organism evidence="1 2">
    <name type="scientific">Ficus carica</name>
    <name type="common">Common fig</name>
    <dbReference type="NCBI Taxonomy" id="3494"/>
    <lineage>
        <taxon>Eukaryota</taxon>
        <taxon>Viridiplantae</taxon>
        <taxon>Streptophyta</taxon>
        <taxon>Embryophyta</taxon>
        <taxon>Tracheophyta</taxon>
        <taxon>Spermatophyta</taxon>
        <taxon>Magnoliopsida</taxon>
        <taxon>eudicotyledons</taxon>
        <taxon>Gunneridae</taxon>
        <taxon>Pentapetalae</taxon>
        <taxon>rosids</taxon>
        <taxon>fabids</taxon>
        <taxon>Rosales</taxon>
        <taxon>Moraceae</taxon>
        <taxon>Ficeae</taxon>
        <taxon>Ficus</taxon>
    </lineage>
</organism>
<keyword evidence="2" id="KW-1185">Reference proteome</keyword>
<dbReference type="Proteomes" id="UP001187192">
    <property type="component" value="Unassembled WGS sequence"/>
</dbReference>